<dbReference type="OrthoDB" id="323926at2"/>
<dbReference type="Pfam" id="PF00465">
    <property type="entry name" value="Fe-ADH"/>
    <property type="match status" value="1"/>
</dbReference>
<dbReference type="PANTHER" id="PTHR11496">
    <property type="entry name" value="ALCOHOL DEHYDROGENASE"/>
    <property type="match status" value="1"/>
</dbReference>
<feature type="domain" description="Fe-containing alcohol dehydrogenase-like C-terminal" evidence="4">
    <location>
        <begin position="199"/>
        <end position="391"/>
    </location>
</feature>
<proteinExistence type="inferred from homology"/>
<feature type="domain" description="Alcohol dehydrogenase iron-type/glycerol dehydrogenase GldA" evidence="3">
    <location>
        <begin position="20"/>
        <end position="187"/>
    </location>
</feature>
<dbReference type="RefSeq" id="WP_005937806.1">
    <property type="nucleotide sequence ID" value="NZ_ATVK01000007.1"/>
</dbReference>
<dbReference type="Proteomes" id="UP000053405">
    <property type="component" value="Unassembled WGS sequence"/>
</dbReference>
<dbReference type="EMBL" id="BANT01000013">
    <property type="protein sequence ID" value="GAC56830.1"/>
    <property type="molecule type" value="Genomic_DNA"/>
</dbReference>
<keyword evidence="6" id="KW-1185">Reference proteome</keyword>
<protein>
    <submittedName>
        <fullName evidence="5">Putative iron-containing alcohol dehydrogenase</fullName>
    </submittedName>
</protein>
<dbReference type="SUPFAM" id="SSF56796">
    <property type="entry name" value="Dehydroquinate synthase-like"/>
    <property type="match status" value="1"/>
</dbReference>
<dbReference type="Pfam" id="PF25137">
    <property type="entry name" value="ADH_Fe_C"/>
    <property type="match status" value="1"/>
</dbReference>
<dbReference type="eggNOG" id="COG1454">
    <property type="taxonomic scope" value="Bacteria"/>
</dbReference>
<dbReference type="STRING" id="1121927.GOHSU_13_00520"/>
<evidence type="ECO:0000259" key="4">
    <source>
        <dbReference type="Pfam" id="PF25137"/>
    </source>
</evidence>
<evidence type="ECO:0000259" key="3">
    <source>
        <dbReference type="Pfam" id="PF00465"/>
    </source>
</evidence>
<evidence type="ECO:0000313" key="6">
    <source>
        <dbReference type="Proteomes" id="UP000053405"/>
    </source>
</evidence>
<dbReference type="AlphaFoldDB" id="L7L6Q5"/>
<dbReference type="Gene3D" id="1.20.1090.10">
    <property type="entry name" value="Dehydroquinate synthase-like - alpha domain"/>
    <property type="match status" value="1"/>
</dbReference>
<dbReference type="Gene3D" id="3.40.50.1970">
    <property type="match status" value="1"/>
</dbReference>
<name>L7L6Q5_9ACTN</name>
<dbReference type="GO" id="GO:0046872">
    <property type="term" value="F:metal ion binding"/>
    <property type="evidence" value="ECO:0007669"/>
    <property type="project" value="InterPro"/>
</dbReference>
<evidence type="ECO:0000313" key="5">
    <source>
        <dbReference type="EMBL" id="GAC56830.1"/>
    </source>
</evidence>
<dbReference type="PANTHER" id="PTHR11496:SF102">
    <property type="entry name" value="ALCOHOL DEHYDROGENASE 4"/>
    <property type="match status" value="1"/>
</dbReference>
<dbReference type="InterPro" id="IPR056798">
    <property type="entry name" value="ADH_Fe_C"/>
</dbReference>
<comment type="caution">
    <text evidence="5">The sequence shown here is derived from an EMBL/GenBank/DDBJ whole genome shotgun (WGS) entry which is preliminary data.</text>
</comment>
<evidence type="ECO:0000256" key="2">
    <source>
        <dbReference type="ARBA" id="ARBA00023002"/>
    </source>
</evidence>
<dbReference type="GO" id="GO:0004022">
    <property type="term" value="F:alcohol dehydrogenase (NAD+) activity"/>
    <property type="evidence" value="ECO:0007669"/>
    <property type="project" value="UniProtKB-ARBA"/>
</dbReference>
<keyword evidence="2" id="KW-0560">Oxidoreductase</keyword>
<accession>L7L6Q5</accession>
<reference evidence="5 6" key="1">
    <citation type="submission" date="2012-12" db="EMBL/GenBank/DDBJ databases">
        <title>Whole genome shotgun sequence of Gordonia hirsuta NBRC 16056.</title>
        <authorList>
            <person name="Isaki-Nakamura S."/>
            <person name="Hosoyama A."/>
            <person name="Tsuchikane K."/>
            <person name="Katsumata H."/>
            <person name="Baba S."/>
            <person name="Yamazaki S."/>
            <person name="Fujita N."/>
        </authorList>
    </citation>
    <scope>NUCLEOTIDE SEQUENCE [LARGE SCALE GENOMIC DNA]</scope>
    <source>
        <strain evidence="5 6">NBRC 16056</strain>
    </source>
</reference>
<dbReference type="InterPro" id="IPR039697">
    <property type="entry name" value="Alcohol_dehydrogenase_Fe"/>
</dbReference>
<dbReference type="InterPro" id="IPR001670">
    <property type="entry name" value="ADH_Fe/GldA"/>
</dbReference>
<dbReference type="FunFam" id="3.40.50.1970:FF:000003">
    <property type="entry name" value="Alcohol dehydrogenase, iron-containing"/>
    <property type="match status" value="1"/>
</dbReference>
<comment type="similarity">
    <text evidence="1">Belongs to the iron-containing alcohol dehydrogenase family.</text>
</comment>
<organism evidence="5 6">
    <name type="scientific">Gordonia hirsuta DSM 44140 = NBRC 16056</name>
    <dbReference type="NCBI Taxonomy" id="1121927"/>
    <lineage>
        <taxon>Bacteria</taxon>
        <taxon>Bacillati</taxon>
        <taxon>Actinomycetota</taxon>
        <taxon>Actinomycetes</taxon>
        <taxon>Mycobacteriales</taxon>
        <taxon>Gordoniaceae</taxon>
        <taxon>Gordonia</taxon>
    </lineage>
</organism>
<sequence length="392" mass="41125">MTPRARRRPELDRVVKFHTPEILFGPGALDEAANAVAALGMDRPLVVSDPHLAVTPWFDRLLSDLRRRGLTPAEFLDVSPNPRAGEVALGREAYGRHRADGLVALGGGSVIDTAKGIAVVAANGGHILEYEGIDKAERALPPVVAIPSTAGSGADVSQFCIINDAERRTKVTIVGRTLVPNVAVVDPVLVSTAPSAVIAQAGMDALTHCVEAFVSLARGRLTDALAVESLTGLWHNLEQLVNDPADAQAAAEMSLASLRAGMAFTNAILGATHAMSHPVGGYCDAPHGTINAVLLPHVIRYNAVTCAADFAELADAIGLASGGSERSVADRLAAEIADLGQRVGMPETLTPLGVRPDDLDLLTERAMADSCMLTNPRRPEAQAIHGVYRQAL</sequence>
<evidence type="ECO:0000256" key="1">
    <source>
        <dbReference type="ARBA" id="ARBA00007358"/>
    </source>
</evidence>
<dbReference type="FunFam" id="1.20.1090.10:FF:000001">
    <property type="entry name" value="Aldehyde-alcohol dehydrogenase"/>
    <property type="match status" value="1"/>
</dbReference>
<gene>
    <name evidence="5" type="ORF">GOHSU_13_00520</name>
</gene>